<keyword evidence="1" id="KW-0812">Transmembrane</keyword>
<evidence type="ECO:0000256" key="1">
    <source>
        <dbReference type="SAM" id="Phobius"/>
    </source>
</evidence>
<reference evidence="2 3" key="1">
    <citation type="submission" date="2024-02" db="EMBL/GenBank/DDBJ databases">
        <authorList>
            <person name="Vignale AGUSTIN F."/>
            <person name="Sosa J E."/>
            <person name="Modenutti C."/>
        </authorList>
    </citation>
    <scope>NUCLEOTIDE SEQUENCE [LARGE SCALE GENOMIC DNA]</scope>
</reference>
<dbReference type="AlphaFoldDB" id="A0ABC8TKM7"/>
<protein>
    <submittedName>
        <fullName evidence="2">Uncharacterized protein</fullName>
    </submittedName>
</protein>
<sequence length="110" mass="12635">MKTVNLSECPRLQQIQWPSVVVEKLYVIRCRSLKSIIRLSLLMHLACPSLCYVQSAFKIEDVGKVDLQVINSIGFFNLESMANVDLMIVNIFLFSKMRRPAQVLSLFLMI</sequence>
<comment type="caution">
    <text evidence="2">The sequence shown here is derived from an EMBL/GenBank/DDBJ whole genome shotgun (WGS) entry which is preliminary data.</text>
</comment>
<accession>A0ABC8TKM7</accession>
<organism evidence="2 3">
    <name type="scientific">Ilex paraguariensis</name>
    <name type="common">yerba mate</name>
    <dbReference type="NCBI Taxonomy" id="185542"/>
    <lineage>
        <taxon>Eukaryota</taxon>
        <taxon>Viridiplantae</taxon>
        <taxon>Streptophyta</taxon>
        <taxon>Embryophyta</taxon>
        <taxon>Tracheophyta</taxon>
        <taxon>Spermatophyta</taxon>
        <taxon>Magnoliopsida</taxon>
        <taxon>eudicotyledons</taxon>
        <taxon>Gunneridae</taxon>
        <taxon>Pentapetalae</taxon>
        <taxon>asterids</taxon>
        <taxon>campanulids</taxon>
        <taxon>Aquifoliales</taxon>
        <taxon>Aquifoliaceae</taxon>
        <taxon>Ilex</taxon>
    </lineage>
</organism>
<keyword evidence="1" id="KW-1133">Transmembrane helix</keyword>
<gene>
    <name evidence="2" type="ORF">ILEXP_LOCUS37464</name>
</gene>
<evidence type="ECO:0000313" key="3">
    <source>
        <dbReference type="Proteomes" id="UP001642360"/>
    </source>
</evidence>
<dbReference type="EMBL" id="CAUOFW020005013">
    <property type="protein sequence ID" value="CAK9168130.1"/>
    <property type="molecule type" value="Genomic_DNA"/>
</dbReference>
<evidence type="ECO:0000313" key="2">
    <source>
        <dbReference type="EMBL" id="CAK9168130.1"/>
    </source>
</evidence>
<feature type="transmembrane region" description="Helical" evidence="1">
    <location>
        <begin position="36"/>
        <end position="57"/>
    </location>
</feature>
<dbReference type="Proteomes" id="UP001642360">
    <property type="component" value="Unassembled WGS sequence"/>
</dbReference>
<feature type="transmembrane region" description="Helical" evidence="1">
    <location>
        <begin position="69"/>
        <end position="94"/>
    </location>
</feature>
<name>A0ABC8TKM7_9AQUA</name>
<keyword evidence="3" id="KW-1185">Reference proteome</keyword>
<proteinExistence type="predicted"/>
<keyword evidence="1" id="KW-0472">Membrane</keyword>